<protein>
    <submittedName>
        <fullName evidence="2">Uncharacterized protein</fullName>
    </submittedName>
</protein>
<dbReference type="Proteomes" id="UP000298663">
    <property type="component" value="Unassembled WGS sequence"/>
</dbReference>
<accession>A0A4U5LZV5</accession>
<dbReference type="EMBL" id="AZBU02000011">
    <property type="protein sequence ID" value="TKR61890.1"/>
    <property type="molecule type" value="Genomic_DNA"/>
</dbReference>
<reference evidence="2 3" key="2">
    <citation type="journal article" date="2019" name="G3 (Bethesda)">
        <title>Hybrid Assembly of the Genome of the Entomopathogenic Nematode Steinernema carpocapsae Identifies the X-Chromosome.</title>
        <authorList>
            <person name="Serra L."/>
            <person name="Macchietto M."/>
            <person name="Macias-Munoz A."/>
            <person name="McGill C.J."/>
            <person name="Rodriguez I.M."/>
            <person name="Rodriguez B."/>
            <person name="Murad R."/>
            <person name="Mortazavi A."/>
        </authorList>
    </citation>
    <scope>NUCLEOTIDE SEQUENCE [LARGE SCALE GENOMIC DNA]</scope>
    <source>
        <strain evidence="2 3">ALL</strain>
    </source>
</reference>
<reference evidence="2 3" key="1">
    <citation type="journal article" date="2015" name="Genome Biol.">
        <title>Comparative genomics of Steinernema reveals deeply conserved gene regulatory networks.</title>
        <authorList>
            <person name="Dillman A.R."/>
            <person name="Macchietto M."/>
            <person name="Porter C.F."/>
            <person name="Rogers A."/>
            <person name="Williams B."/>
            <person name="Antoshechkin I."/>
            <person name="Lee M.M."/>
            <person name="Goodwin Z."/>
            <person name="Lu X."/>
            <person name="Lewis E.E."/>
            <person name="Goodrich-Blair H."/>
            <person name="Stock S.P."/>
            <person name="Adams B.J."/>
            <person name="Sternberg P.W."/>
            <person name="Mortazavi A."/>
        </authorList>
    </citation>
    <scope>NUCLEOTIDE SEQUENCE [LARGE SCALE GENOMIC DNA]</scope>
    <source>
        <strain evidence="2 3">ALL</strain>
    </source>
</reference>
<sequence>MARPVARTESVTSEDSLLDFPIAYCEHKIFRDNGSYGKTNVHLTSWSDESTLPDGRLGPPSEFMDGGTATSNEVTAPGNVQITSEVGGKTKTSATVFENVPRSKVVGVTQEEVRRWIRGSCPQTDQLDVDTARMPTIVRTAIRPSMTPTLSSSEATSTEFTSESTGSSASYKSGSPDPRTFRKAS</sequence>
<comment type="caution">
    <text evidence="2">The sequence shown here is derived from an EMBL/GenBank/DDBJ whole genome shotgun (WGS) entry which is preliminary data.</text>
</comment>
<evidence type="ECO:0000313" key="3">
    <source>
        <dbReference type="Proteomes" id="UP000298663"/>
    </source>
</evidence>
<evidence type="ECO:0000313" key="2">
    <source>
        <dbReference type="EMBL" id="TKR61890.1"/>
    </source>
</evidence>
<keyword evidence="3" id="KW-1185">Reference proteome</keyword>
<name>A0A4U5LZV5_STECR</name>
<gene>
    <name evidence="2" type="ORF">L596_028941</name>
</gene>
<organism evidence="2 3">
    <name type="scientific">Steinernema carpocapsae</name>
    <name type="common">Entomopathogenic nematode</name>
    <dbReference type="NCBI Taxonomy" id="34508"/>
    <lineage>
        <taxon>Eukaryota</taxon>
        <taxon>Metazoa</taxon>
        <taxon>Ecdysozoa</taxon>
        <taxon>Nematoda</taxon>
        <taxon>Chromadorea</taxon>
        <taxon>Rhabditida</taxon>
        <taxon>Tylenchina</taxon>
        <taxon>Panagrolaimomorpha</taxon>
        <taxon>Strongyloidoidea</taxon>
        <taxon>Steinernematidae</taxon>
        <taxon>Steinernema</taxon>
    </lineage>
</organism>
<feature type="region of interest" description="Disordered" evidence="1">
    <location>
        <begin position="143"/>
        <end position="185"/>
    </location>
</feature>
<dbReference type="AlphaFoldDB" id="A0A4U5LZV5"/>
<proteinExistence type="predicted"/>
<feature type="compositionally biased region" description="Low complexity" evidence="1">
    <location>
        <begin position="147"/>
        <end position="175"/>
    </location>
</feature>
<evidence type="ECO:0000256" key="1">
    <source>
        <dbReference type="SAM" id="MobiDB-lite"/>
    </source>
</evidence>